<feature type="region of interest" description="Disordered" evidence="6">
    <location>
        <begin position="492"/>
        <end position="512"/>
    </location>
</feature>
<keyword evidence="3" id="KW-0805">Transcription regulation</keyword>
<accession>A0ABQ1GP27</accession>
<dbReference type="Proteomes" id="UP000620046">
    <property type="component" value="Unassembled WGS sequence"/>
</dbReference>
<name>A0ABQ1GP27_9GAMM</name>
<dbReference type="Gene3D" id="3.40.640.10">
    <property type="entry name" value="Type I PLP-dependent aspartate aminotransferase-like (Major domain)"/>
    <property type="match status" value="1"/>
</dbReference>
<dbReference type="InterPro" id="IPR051446">
    <property type="entry name" value="HTH_trans_reg/aminotransferase"/>
</dbReference>
<comment type="similarity">
    <text evidence="1">In the C-terminal section; belongs to the class-I pyridoxal-phosphate-dependent aminotransferase family.</text>
</comment>
<reference evidence="9" key="1">
    <citation type="journal article" date="2019" name="Int. J. Syst. Evol. Microbiol.">
        <title>The Global Catalogue of Microorganisms (GCM) 10K type strain sequencing project: providing services to taxonomists for standard genome sequencing and annotation.</title>
        <authorList>
            <consortium name="The Broad Institute Genomics Platform"/>
            <consortium name="The Broad Institute Genome Sequencing Center for Infectious Disease"/>
            <person name="Wu L."/>
            <person name="Ma J."/>
        </authorList>
    </citation>
    <scope>NUCLEOTIDE SEQUENCE [LARGE SCALE GENOMIC DNA]</scope>
    <source>
        <strain evidence="9">CGMCC 1.15439</strain>
    </source>
</reference>
<dbReference type="PRINTS" id="PR00035">
    <property type="entry name" value="HTHGNTR"/>
</dbReference>
<dbReference type="InterPro" id="IPR036390">
    <property type="entry name" value="WH_DNA-bd_sf"/>
</dbReference>
<dbReference type="SUPFAM" id="SSF53383">
    <property type="entry name" value="PLP-dependent transferases"/>
    <property type="match status" value="1"/>
</dbReference>
<feature type="domain" description="HTH gntR-type" evidence="7">
    <location>
        <begin position="16"/>
        <end position="84"/>
    </location>
</feature>
<dbReference type="InterPro" id="IPR000524">
    <property type="entry name" value="Tscrpt_reg_HTH_GntR"/>
</dbReference>
<organism evidence="8 9">
    <name type="scientific">Dyella nitratireducens</name>
    <dbReference type="NCBI Taxonomy" id="1849580"/>
    <lineage>
        <taxon>Bacteria</taxon>
        <taxon>Pseudomonadati</taxon>
        <taxon>Pseudomonadota</taxon>
        <taxon>Gammaproteobacteria</taxon>
        <taxon>Lysobacterales</taxon>
        <taxon>Rhodanobacteraceae</taxon>
        <taxon>Dyella</taxon>
    </lineage>
</organism>
<evidence type="ECO:0000256" key="5">
    <source>
        <dbReference type="ARBA" id="ARBA00023163"/>
    </source>
</evidence>
<proteinExistence type="inferred from homology"/>
<dbReference type="InterPro" id="IPR036388">
    <property type="entry name" value="WH-like_DNA-bd_sf"/>
</dbReference>
<dbReference type="PANTHER" id="PTHR46577">
    <property type="entry name" value="HTH-TYPE TRANSCRIPTIONAL REGULATORY PROTEIN GABR"/>
    <property type="match status" value="1"/>
</dbReference>
<dbReference type="SUPFAM" id="SSF46785">
    <property type="entry name" value="Winged helix' DNA-binding domain"/>
    <property type="match status" value="1"/>
</dbReference>
<evidence type="ECO:0000256" key="6">
    <source>
        <dbReference type="SAM" id="MobiDB-lite"/>
    </source>
</evidence>
<dbReference type="EMBL" id="BMJA01000005">
    <property type="protein sequence ID" value="GGA47388.1"/>
    <property type="molecule type" value="Genomic_DNA"/>
</dbReference>
<dbReference type="PROSITE" id="PS50949">
    <property type="entry name" value="HTH_GNTR"/>
    <property type="match status" value="1"/>
</dbReference>
<keyword evidence="9" id="KW-1185">Reference proteome</keyword>
<dbReference type="InterPro" id="IPR015424">
    <property type="entry name" value="PyrdxlP-dep_Trfase"/>
</dbReference>
<dbReference type="InterPro" id="IPR004839">
    <property type="entry name" value="Aminotransferase_I/II_large"/>
</dbReference>
<dbReference type="SMART" id="SM00345">
    <property type="entry name" value="HTH_GNTR"/>
    <property type="match status" value="1"/>
</dbReference>
<gene>
    <name evidence="8" type="ORF">GCM10010981_40650</name>
</gene>
<protein>
    <submittedName>
        <fullName evidence="8">GntR family transcriptional regulator</fullName>
    </submittedName>
</protein>
<evidence type="ECO:0000259" key="7">
    <source>
        <dbReference type="PROSITE" id="PS50949"/>
    </source>
</evidence>
<evidence type="ECO:0000256" key="2">
    <source>
        <dbReference type="ARBA" id="ARBA00022898"/>
    </source>
</evidence>
<evidence type="ECO:0000313" key="8">
    <source>
        <dbReference type="EMBL" id="GGA47388.1"/>
    </source>
</evidence>
<comment type="caution">
    <text evidence="8">The sequence shown here is derived from an EMBL/GenBank/DDBJ whole genome shotgun (WGS) entry which is preliminary data.</text>
</comment>
<evidence type="ECO:0000313" key="9">
    <source>
        <dbReference type="Proteomes" id="UP000620046"/>
    </source>
</evidence>
<dbReference type="InterPro" id="IPR015421">
    <property type="entry name" value="PyrdxlP-dep_Trfase_major"/>
</dbReference>
<evidence type="ECO:0000256" key="1">
    <source>
        <dbReference type="ARBA" id="ARBA00005384"/>
    </source>
</evidence>
<keyword evidence="2" id="KW-0663">Pyridoxal phosphate</keyword>
<dbReference type="CDD" id="cd07377">
    <property type="entry name" value="WHTH_GntR"/>
    <property type="match status" value="1"/>
</dbReference>
<evidence type="ECO:0000256" key="4">
    <source>
        <dbReference type="ARBA" id="ARBA00023125"/>
    </source>
</evidence>
<keyword evidence="4" id="KW-0238">DNA-binding</keyword>
<dbReference type="PANTHER" id="PTHR46577:SF1">
    <property type="entry name" value="HTH-TYPE TRANSCRIPTIONAL REGULATORY PROTEIN GABR"/>
    <property type="match status" value="1"/>
</dbReference>
<sequence length="512" mass="56164">MRRWALTIALDPQHELPMFLQLARAIAGDIRRGRLRAGEPLPGTRELAEQLGVNRNTIVAGYEELAAEGLVQTRIGGGTFVAASLPPDVRAAPATKDIPANNPTYALAEPAHTAPAVKLPPPGSLMIAHSLPDARLFPAEAFTRALRRAIVQRGRSLIGYADPCGHHRLRDELAKMLRSTRALPATPDNLMVTRSLEQGIDLVARMLLKPGDVVAVEAFGYPPAWSVLRLAGAQLMPLPVDDEGLNVDALEDALKHQRIRAVFVTPHHQFPTTCVMSPKRRERLAALALSHQFAVIEDDYDHEFHYAGKPVLPIASGQDRANVIYIGSLSNLLAPGISTGFIHAPAATFGHLAGLRAACDPRSDVAMECAIAELFEDGELLRHMRRMCRTYAARRDVLAEALRRHLGSALQFRVPEGGMGLWARVDDAIAIERWSEQGKRIGVQFFGARRYDFHQREQPYLRLGFSYLDEAELDEAVRRMARALAELGTRSPKLSRAASPGAIGHDPPPVQI</sequence>
<dbReference type="Pfam" id="PF00155">
    <property type="entry name" value="Aminotran_1_2"/>
    <property type="match status" value="1"/>
</dbReference>
<dbReference type="CDD" id="cd00609">
    <property type="entry name" value="AAT_like"/>
    <property type="match status" value="1"/>
</dbReference>
<evidence type="ECO:0000256" key="3">
    <source>
        <dbReference type="ARBA" id="ARBA00023015"/>
    </source>
</evidence>
<keyword evidence="5" id="KW-0804">Transcription</keyword>
<dbReference type="Gene3D" id="1.10.10.10">
    <property type="entry name" value="Winged helix-like DNA-binding domain superfamily/Winged helix DNA-binding domain"/>
    <property type="match status" value="1"/>
</dbReference>
<dbReference type="Pfam" id="PF00392">
    <property type="entry name" value="GntR"/>
    <property type="match status" value="1"/>
</dbReference>